<accession>A0A937JB95</accession>
<dbReference type="Proteomes" id="UP000705230">
    <property type="component" value="Unassembled WGS sequence"/>
</dbReference>
<dbReference type="GO" id="GO:0008168">
    <property type="term" value="F:methyltransferase activity"/>
    <property type="evidence" value="ECO:0007669"/>
    <property type="project" value="UniProtKB-KW"/>
</dbReference>
<evidence type="ECO:0000313" key="1">
    <source>
        <dbReference type="EMBL" id="MBL6903131.1"/>
    </source>
</evidence>
<dbReference type="InterPro" id="IPR029063">
    <property type="entry name" value="SAM-dependent_MTases_sf"/>
</dbReference>
<dbReference type="Gene3D" id="3.40.50.150">
    <property type="entry name" value="Vaccinia Virus protein VP39"/>
    <property type="match status" value="1"/>
</dbReference>
<comment type="caution">
    <text evidence="1">The sequence shown here is derived from an EMBL/GenBank/DDBJ whole genome shotgun (WGS) entry which is preliminary data.</text>
</comment>
<dbReference type="Pfam" id="PF13489">
    <property type="entry name" value="Methyltransf_23"/>
    <property type="match status" value="1"/>
</dbReference>
<evidence type="ECO:0000313" key="2">
    <source>
        <dbReference type="Proteomes" id="UP000705230"/>
    </source>
</evidence>
<name>A0A937JB95_9GAMM</name>
<dbReference type="GO" id="GO:0032259">
    <property type="term" value="P:methylation"/>
    <property type="evidence" value="ECO:0007669"/>
    <property type="project" value="UniProtKB-KW"/>
</dbReference>
<sequence>MTCVVCKSKLISSFTTKDKKTYWQCSYCSVKFLDQAFFIDEDTEKGRYLEHQNEIGDPAYLKFLSKLSKPLKTKLKSDDRGLDFGCGHGPALAEMFKADGYSIDLYDPFFYPNKEVFSNKYNFITCTETAEHFFNPNREFKTLDSILAPGGWLGVMTTFLTEDKSFDSWYYRRDPTHVVFYAEQTFEVIAEQNNWQLEIPAKDIALFCKNRDS</sequence>
<dbReference type="EMBL" id="JADHSG010000003">
    <property type="protein sequence ID" value="MBL6903131.1"/>
    <property type="molecule type" value="Genomic_DNA"/>
</dbReference>
<protein>
    <submittedName>
        <fullName evidence="1">Class I SAM-dependent methyltransferase</fullName>
    </submittedName>
</protein>
<keyword evidence="1" id="KW-0489">Methyltransferase</keyword>
<dbReference type="SUPFAM" id="SSF53335">
    <property type="entry name" value="S-adenosyl-L-methionine-dependent methyltransferases"/>
    <property type="match status" value="1"/>
</dbReference>
<gene>
    <name evidence="1" type="ORF">ISR29_02910</name>
</gene>
<proteinExistence type="predicted"/>
<organism evidence="1 2">
    <name type="scientific">SAR86 cluster bacterium</name>
    <dbReference type="NCBI Taxonomy" id="2030880"/>
    <lineage>
        <taxon>Bacteria</taxon>
        <taxon>Pseudomonadati</taxon>
        <taxon>Pseudomonadota</taxon>
        <taxon>Gammaproteobacteria</taxon>
        <taxon>SAR86 cluster</taxon>
    </lineage>
</organism>
<keyword evidence="1" id="KW-0808">Transferase</keyword>
<dbReference type="AlphaFoldDB" id="A0A937JB95"/>
<reference evidence="1" key="1">
    <citation type="submission" date="2020-10" db="EMBL/GenBank/DDBJ databases">
        <title>Microbiome of the Black Sea water column analyzed by genome centric metagenomics.</title>
        <authorList>
            <person name="Cabello-Yeves P.J."/>
            <person name="Callieri C."/>
            <person name="Picazo A."/>
            <person name="Mehrshad M."/>
            <person name="Haro-Moreno J.M."/>
            <person name="Roda-Garcia J."/>
            <person name="Dzembekova N."/>
            <person name="Slabakova V."/>
            <person name="Slabakova N."/>
            <person name="Moncheva S."/>
            <person name="Rodriguez-Valera F."/>
        </authorList>
    </citation>
    <scope>NUCLEOTIDE SEQUENCE</scope>
    <source>
        <strain evidence="1">BS30m-G43</strain>
    </source>
</reference>